<accession>A0A1J0GEC6</accession>
<evidence type="ECO:0000256" key="2">
    <source>
        <dbReference type="ARBA" id="ARBA00007118"/>
    </source>
</evidence>
<gene>
    <name evidence="7" type="ORF">A7L45_06390</name>
</gene>
<dbReference type="Gene3D" id="3.40.109.10">
    <property type="entry name" value="NADH Oxidase"/>
    <property type="match status" value="1"/>
</dbReference>
<organism evidence="7 8">
    <name type="scientific">Clostridium estertheticum subsp. estertheticum</name>
    <dbReference type="NCBI Taxonomy" id="1552"/>
    <lineage>
        <taxon>Bacteria</taxon>
        <taxon>Bacillati</taxon>
        <taxon>Bacillota</taxon>
        <taxon>Clostridia</taxon>
        <taxon>Eubacteriales</taxon>
        <taxon>Clostridiaceae</taxon>
        <taxon>Clostridium</taxon>
    </lineage>
</organism>
<keyword evidence="5" id="KW-0560">Oxidoreductase</keyword>
<name>A0A1J0GEC6_9CLOT</name>
<reference evidence="8" key="1">
    <citation type="journal article" date="2016" name="Front. Microbiol.">
        <title>Complete Genome Sequence of Clostridium estertheticum DSM 8809, a Microbe Identified in Spoiled Vacuum Packed Beef.</title>
        <authorList>
            <person name="Yu Z."/>
            <person name="Gunn L."/>
            <person name="Brennan E."/>
            <person name="Reid R."/>
            <person name="Wall P.G."/>
            <person name="Gaora O.P."/>
            <person name="Hurley D."/>
            <person name="Bolton D."/>
            <person name="Fanning S."/>
        </authorList>
    </citation>
    <scope>NUCLEOTIDE SEQUENCE [LARGE SCALE GENOMIC DNA]</scope>
    <source>
        <strain evidence="8">DSM 8809</strain>
    </source>
</reference>
<evidence type="ECO:0000313" key="7">
    <source>
        <dbReference type="EMBL" id="APC39722.1"/>
    </source>
</evidence>
<protein>
    <submittedName>
        <fullName evidence="7">Nitroreductase</fullName>
    </submittedName>
</protein>
<dbReference type="OrthoDB" id="9783470at2"/>
<proteinExistence type="inferred from homology"/>
<keyword evidence="4" id="KW-0288">FMN</keyword>
<dbReference type="SUPFAM" id="SSF55469">
    <property type="entry name" value="FMN-dependent nitroreductase-like"/>
    <property type="match status" value="1"/>
</dbReference>
<dbReference type="PANTHER" id="PTHR43673">
    <property type="entry name" value="NAD(P)H NITROREDUCTASE YDGI-RELATED"/>
    <property type="match status" value="1"/>
</dbReference>
<dbReference type="EMBL" id="CP015756">
    <property type="protein sequence ID" value="APC39722.1"/>
    <property type="molecule type" value="Genomic_DNA"/>
</dbReference>
<evidence type="ECO:0000256" key="5">
    <source>
        <dbReference type="ARBA" id="ARBA00023002"/>
    </source>
</evidence>
<dbReference type="PANTHER" id="PTHR43673:SF2">
    <property type="entry name" value="NITROREDUCTASE"/>
    <property type="match status" value="1"/>
</dbReference>
<dbReference type="KEGG" id="ceu:A7L45_06390"/>
<evidence type="ECO:0000256" key="4">
    <source>
        <dbReference type="ARBA" id="ARBA00022643"/>
    </source>
</evidence>
<dbReference type="InterPro" id="IPR029479">
    <property type="entry name" value="Nitroreductase"/>
</dbReference>
<feature type="domain" description="Nitroreductase" evidence="6">
    <location>
        <begin position="8"/>
        <end position="166"/>
    </location>
</feature>
<keyword evidence="8" id="KW-1185">Reference proteome</keyword>
<dbReference type="GO" id="GO:0016491">
    <property type="term" value="F:oxidoreductase activity"/>
    <property type="evidence" value="ECO:0007669"/>
    <property type="project" value="UniProtKB-KW"/>
</dbReference>
<evidence type="ECO:0000256" key="1">
    <source>
        <dbReference type="ARBA" id="ARBA00001917"/>
    </source>
</evidence>
<evidence type="ECO:0000259" key="6">
    <source>
        <dbReference type="Pfam" id="PF00881"/>
    </source>
</evidence>
<keyword evidence="3" id="KW-0285">Flavoprotein</keyword>
<dbReference type="Proteomes" id="UP000182569">
    <property type="component" value="Chromosome"/>
</dbReference>
<evidence type="ECO:0000313" key="8">
    <source>
        <dbReference type="Proteomes" id="UP000182569"/>
    </source>
</evidence>
<comment type="similarity">
    <text evidence="2">Belongs to the nitroreductase family.</text>
</comment>
<dbReference type="AlphaFoldDB" id="A0A1J0GEC6"/>
<dbReference type="InterPro" id="IPR000415">
    <property type="entry name" value="Nitroreductase-like"/>
</dbReference>
<evidence type="ECO:0000256" key="3">
    <source>
        <dbReference type="ARBA" id="ARBA00022630"/>
    </source>
</evidence>
<dbReference type="Pfam" id="PF00881">
    <property type="entry name" value="Nitroreductase"/>
    <property type="match status" value="1"/>
</dbReference>
<dbReference type="STRING" id="1552.A7L45_06390"/>
<sequence length="186" mass="21110">MNETLKNIRNRRSTRAFLPEQINGAHLTEIIDAGIYAPSANNQQPWHFTVIQRKDIIDRLSDAFKEIAKDSDNEYIRRFSDNEKFHVFYNAPTVVLVSGDINIKSAPVDCGIATQNMLIAAESLEIGSCWVGLIAILLNSEKGKDFIKELEIPEGFKQIHAFCLGYKKIEVTNAPKRKENNVNYIK</sequence>
<dbReference type="RefSeq" id="WP_071612016.1">
    <property type="nucleotide sequence ID" value="NZ_CP015756.1"/>
</dbReference>
<comment type="cofactor">
    <cofactor evidence="1">
        <name>FMN</name>
        <dbReference type="ChEBI" id="CHEBI:58210"/>
    </cofactor>
</comment>